<keyword evidence="9 11" id="KW-0472">Membrane</keyword>
<dbReference type="InterPro" id="IPR027417">
    <property type="entry name" value="P-loop_NTPase"/>
</dbReference>
<comment type="similarity">
    <text evidence="2">Belongs to the ABC transporter superfamily.</text>
</comment>
<name>A0A838BI78_9HYPH</name>
<dbReference type="PANTHER" id="PTHR24221">
    <property type="entry name" value="ATP-BINDING CASSETTE SUB-FAMILY B"/>
    <property type="match status" value="1"/>
</dbReference>
<keyword evidence="3" id="KW-0813">Transport</keyword>
<dbReference type="GO" id="GO:0005524">
    <property type="term" value="F:ATP binding"/>
    <property type="evidence" value="ECO:0007669"/>
    <property type="project" value="UniProtKB-KW"/>
</dbReference>
<dbReference type="GO" id="GO:0030256">
    <property type="term" value="C:type I protein secretion system complex"/>
    <property type="evidence" value="ECO:0007669"/>
    <property type="project" value="InterPro"/>
</dbReference>
<keyword evidence="15" id="KW-1185">Reference proteome</keyword>
<evidence type="ECO:0000256" key="9">
    <source>
        <dbReference type="ARBA" id="ARBA00023136"/>
    </source>
</evidence>
<gene>
    <name evidence="14" type="ORF">H0S73_01585</name>
</gene>
<keyword evidence="7" id="KW-0067">ATP-binding</keyword>
<dbReference type="EMBL" id="JACDXJ010000001">
    <property type="protein sequence ID" value="MBA1154819.1"/>
    <property type="molecule type" value="Genomic_DNA"/>
</dbReference>
<evidence type="ECO:0000256" key="3">
    <source>
        <dbReference type="ARBA" id="ARBA00022448"/>
    </source>
</evidence>
<dbReference type="AlphaFoldDB" id="A0A838BI78"/>
<dbReference type="Pfam" id="PF00005">
    <property type="entry name" value="ABC_tran"/>
    <property type="match status" value="1"/>
</dbReference>
<feature type="transmembrane region" description="Helical" evidence="11">
    <location>
        <begin position="89"/>
        <end position="109"/>
    </location>
</feature>
<feature type="compositionally biased region" description="Low complexity" evidence="10">
    <location>
        <begin position="605"/>
        <end position="615"/>
    </location>
</feature>
<evidence type="ECO:0000313" key="14">
    <source>
        <dbReference type="EMBL" id="MBA1154819.1"/>
    </source>
</evidence>
<dbReference type="NCBIfam" id="TIGR01842">
    <property type="entry name" value="type_I_sec_PrtD"/>
    <property type="match status" value="1"/>
</dbReference>
<evidence type="ECO:0000256" key="6">
    <source>
        <dbReference type="ARBA" id="ARBA00022741"/>
    </source>
</evidence>
<feature type="region of interest" description="Disordered" evidence="10">
    <location>
        <begin position="594"/>
        <end position="621"/>
    </location>
</feature>
<evidence type="ECO:0000256" key="1">
    <source>
        <dbReference type="ARBA" id="ARBA00004651"/>
    </source>
</evidence>
<dbReference type="SUPFAM" id="SSF90123">
    <property type="entry name" value="ABC transporter transmembrane region"/>
    <property type="match status" value="1"/>
</dbReference>
<dbReference type="Proteomes" id="UP000572984">
    <property type="component" value="Unassembled WGS sequence"/>
</dbReference>
<dbReference type="SMART" id="SM00382">
    <property type="entry name" value="AAA"/>
    <property type="match status" value="1"/>
</dbReference>
<keyword evidence="4" id="KW-1003">Cell membrane</keyword>
<dbReference type="PROSITE" id="PS50929">
    <property type="entry name" value="ABC_TM1F"/>
    <property type="match status" value="1"/>
</dbReference>
<evidence type="ECO:0000256" key="11">
    <source>
        <dbReference type="SAM" id="Phobius"/>
    </source>
</evidence>
<reference evidence="14 15" key="1">
    <citation type="submission" date="2020-07" db="EMBL/GenBank/DDBJ databases">
        <title>Draft genome and description of Microvirga mediterraneensis Marseille-Q2068 sp. nov.</title>
        <authorList>
            <person name="Boxberger M."/>
        </authorList>
    </citation>
    <scope>NUCLEOTIDE SEQUENCE [LARGE SCALE GENOMIC DNA]</scope>
    <source>
        <strain evidence="14 15">Marseille-Q2068</strain>
    </source>
</reference>
<dbReference type="GO" id="GO:0140359">
    <property type="term" value="F:ABC-type transporter activity"/>
    <property type="evidence" value="ECO:0007669"/>
    <property type="project" value="InterPro"/>
</dbReference>
<feature type="domain" description="ABC transmembrane type-1" evidence="13">
    <location>
        <begin position="57"/>
        <end position="334"/>
    </location>
</feature>
<keyword evidence="8 11" id="KW-1133">Transmembrane helix</keyword>
<dbReference type="InterPro" id="IPR039421">
    <property type="entry name" value="Type_1_exporter"/>
</dbReference>
<dbReference type="InterPro" id="IPR003439">
    <property type="entry name" value="ABC_transporter-like_ATP-bd"/>
</dbReference>
<organism evidence="14 15">
    <name type="scientific">Microvirga mediterraneensis</name>
    <dbReference type="NCBI Taxonomy" id="2754695"/>
    <lineage>
        <taxon>Bacteria</taxon>
        <taxon>Pseudomonadati</taxon>
        <taxon>Pseudomonadota</taxon>
        <taxon>Alphaproteobacteria</taxon>
        <taxon>Hyphomicrobiales</taxon>
        <taxon>Methylobacteriaceae</taxon>
        <taxon>Microvirga</taxon>
    </lineage>
</organism>
<dbReference type="InterPro" id="IPR036640">
    <property type="entry name" value="ABC1_TM_sf"/>
</dbReference>
<evidence type="ECO:0000256" key="7">
    <source>
        <dbReference type="ARBA" id="ARBA00022840"/>
    </source>
</evidence>
<sequence>MANIVVRYNLAQWLYHHEGTGLPVGRWKKIMKQASRNREESTEVQDALKSCLPSFTGVAVFSAVVNLLALTGSIYMLQVYDRVLSSRSIPTLIGLSLITLAAFALSGGLDMLRGRMLARIGARFDELLSHRVFDLVATMPLKGAKQAESMQPIRDLDTIRGFLSSLGPTALFDMPFMPIFLIGCFMIHPGIGVLSVVGGVVIIFLTLYTDAKSKGPSYEVTKSGAERHAMAETSRRNAEAIRANGMLGFLAKRYDEVHVRHVNDGLLASESSAGISAFAKVFRMVIQSAVLGLGAYYVIQGQMSGGLMIAGSILMSRALAPIEIAVAHWKGFTASRQAYRRLQHIMSLVPAQGQRMPLPAPKAALSVEEVFVGAPGASLPIVQAASLKLQAGQGLGLIGPSASGKSTLARALVGVWPTLRGEIRLDGAALDQWEPDALGRHVGYLPQDVELFEGTVAENIARFQPKPNPEDIIAAAQTAGAHELILNLPEGYDTRIGEGGASLSGGQRQRVALARALYGNPFLVVLDEPNASLDGAGDEALNQAILAVRKRGGVVIVITHRPAALGQVDQVAIMEEGRIKAVGPRDEVLQSVMKRNATPAPAPVRPQQAPAAPAANLREVG</sequence>
<evidence type="ECO:0000256" key="4">
    <source>
        <dbReference type="ARBA" id="ARBA00022475"/>
    </source>
</evidence>
<keyword evidence="5 11" id="KW-0812">Transmembrane</keyword>
<dbReference type="GO" id="GO:0005886">
    <property type="term" value="C:plasma membrane"/>
    <property type="evidence" value="ECO:0007669"/>
    <property type="project" value="UniProtKB-SubCell"/>
</dbReference>
<proteinExistence type="inferred from homology"/>
<feature type="domain" description="ABC transporter" evidence="12">
    <location>
        <begin position="365"/>
        <end position="601"/>
    </location>
</feature>
<dbReference type="Gene3D" id="1.20.1560.10">
    <property type="entry name" value="ABC transporter type 1, transmembrane domain"/>
    <property type="match status" value="1"/>
</dbReference>
<evidence type="ECO:0000256" key="8">
    <source>
        <dbReference type="ARBA" id="ARBA00022989"/>
    </source>
</evidence>
<comment type="subcellular location">
    <subcellularLocation>
        <location evidence="1">Cell membrane</location>
        <topology evidence="1">Multi-pass membrane protein</topology>
    </subcellularLocation>
</comment>
<evidence type="ECO:0000256" key="2">
    <source>
        <dbReference type="ARBA" id="ARBA00005417"/>
    </source>
</evidence>
<keyword evidence="6" id="KW-0547">Nucleotide-binding</keyword>
<dbReference type="PANTHER" id="PTHR24221:SF248">
    <property type="entry name" value="ABC TRANSPORTER TRANSMEMBRANE REGION"/>
    <property type="match status" value="1"/>
</dbReference>
<dbReference type="PROSITE" id="PS00211">
    <property type="entry name" value="ABC_TRANSPORTER_1"/>
    <property type="match status" value="1"/>
</dbReference>
<protein>
    <submittedName>
        <fullName evidence="14">Type I secretion system permease/ATPase</fullName>
    </submittedName>
</protein>
<dbReference type="InterPro" id="IPR010128">
    <property type="entry name" value="ATPase_T1SS_PrtD-like"/>
</dbReference>
<dbReference type="Gene3D" id="3.40.50.300">
    <property type="entry name" value="P-loop containing nucleotide triphosphate hydrolases"/>
    <property type="match status" value="1"/>
</dbReference>
<dbReference type="GO" id="GO:0016887">
    <property type="term" value="F:ATP hydrolysis activity"/>
    <property type="evidence" value="ECO:0007669"/>
    <property type="project" value="InterPro"/>
</dbReference>
<dbReference type="Pfam" id="PF00664">
    <property type="entry name" value="ABC_membrane"/>
    <property type="match status" value="1"/>
</dbReference>
<dbReference type="GO" id="GO:0034040">
    <property type="term" value="F:ATPase-coupled lipid transmembrane transporter activity"/>
    <property type="evidence" value="ECO:0007669"/>
    <property type="project" value="TreeGrafter"/>
</dbReference>
<evidence type="ECO:0000256" key="10">
    <source>
        <dbReference type="SAM" id="MobiDB-lite"/>
    </source>
</evidence>
<dbReference type="RefSeq" id="WP_181050511.1">
    <property type="nucleotide sequence ID" value="NZ_JACDXJ010000001.1"/>
</dbReference>
<accession>A0A838BI78</accession>
<feature type="transmembrane region" description="Helical" evidence="11">
    <location>
        <begin position="55"/>
        <end position="77"/>
    </location>
</feature>
<dbReference type="SUPFAM" id="SSF52540">
    <property type="entry name" value="P-loop containing nucleoside triphosphate hydrolases"/>
    <property type="match status" value="1"/>
</dbReference>
<dbReference type="InterPro" id="IPR003593">
    <property type="entry name" value="AAA+_ATPase"/>
</dbReference>
<dbReference type="CDD" id="cd03246">
    <property type="entry name" value="ABCC_Protease_Secretion"/>
    <property type="match status" value="1"/>
</dbReference>
<comment type="caution">
    <text evidence="14">The sequence shown here is derived from an EMBL/GenBank/DDBJ whole genome shotgun (WGS) entry which is preliminary data.</text>
</comment>
<dbReference type="InterPro" id="IPR011527">
    <property type="entry name" value="ABC1_TM_dom"/>
</dbReference>
<evidence type="ECO:0000313" key="15">
    <source>
        <dbReference type="Proteomes" id="UP000572984"/>
    </source>
</evidence>
<evidence type="ECO:0000259" key="12">
    <source>
        <dbReference type="PROSITE" id="PS50893"/>
    </source>
</evidence>
<evidence type="ECO:0000259" key="13">
    <source>
        <dbReference type="PROSITE" id="PS50929"/>
    </source>
</evidence>
<dbReference type="GO" id="GO:0030253">
    <property type="term" value="P:protein secretion by the type I secretion system"/>
    <property type="evidence" value="ECO:0007669"/>
    <property type="project" value="InterPro"/>
</dbReference>
<dbReference type="FunFam" id="3.40.50.300:FF:001444">
    <property type="entry name" value="ABC transporter ATP-binding protein"/>
    <property type="match status" value="1"/>
</dbReference>
<evidence type="ECO:0000256" key="5">
    <source>
        <dbReference type="ARBA" id="ARBA00022692"/>
    </source>
</evidence>
<dbReference type="InterPro" id="IPR017871">
    <property type="entry name" value="ABC_transporter-like_CS"/>
</dbReference>
<feature type="transmembrane region" description="Helical" evidence="11">
    <location>
        <begin position="179"/>
        <end position="208"/>
    </location>
</feature>
<dbReference type="PROSITE" id="PS50893">
    <property type="entry name" value="ABC_TRANSPORTER_2"/>
    <property type="match status" value="1"/>
</dbReference>